<protein>
    <recommendedName>
        <fullName evidence="1">glutathione transferase</fullName>
        <ecNumber evidence="1">2.5.1.18</ecNumber>
    </recommendedName>
</protein>
<proteinExistence type="inferred from homology"/>
<evidence type="ECO:0000259" key="5">
    <source>
        <dbReference type="PROSITE" id="PS50404"/>
    </source>
</evidence>
<evidence type="ECO:0000256" key="2">
    <source>
        <dbReference type="ARBA" id="ARBA00022679"/>
    </source>
</evidence>
<feature type="domain" description="GST C-terminal" evidence="6">
    <location>
        <begin position="29"/>
        <end position="178"/>
    </location>
</feature>
<comment type="similarity">
    <text evidence="4">Belongs to the GST superfamily.</text>
</comment>
<organism evidence="7 8">
    <name type="scientific">Carya illinoinensis</name>
    <name type="common">Pecan</name>
    <dbReference type="NCBI Taxonomy" id="32201"/>
    <lineage>
        <taxon>Eukaryota</taxon>
        <taxon>Viridiplantae</taxon>
        <taxon>Streptophyta</taxon>
        <taxon>Embryophyta</taxon>
        <taxon>Tracheophyta</taxon>
        <taxon>Spermatophyta</taxon>
        <taxon>Magnoliopsida</taxon>
        <taxon>eudicotyledons</taxon>
        <taxon>Gunneridae</taxon>
        <taxon>Pentapetalae</taxon>
        <taxon>rosids</taxon>
        <taxon>fabids</taxon>
        <taxon>Fagales</taxon>
        <taxon>Juglandaceae</taxon>
        <taxon>Carya</taxon>
    </lineage>
</organism>
<evidence type="ECO:0000256" key="1">
    <source>
        <dbReference type="ARBA" id="ARBA00012452"/>
    </source>
</evidence>
<comment type="caution">
    <text evidence="7">The sequence shown here is derived from an EMBL/GenBank/DDBJ whole genome shotgun (WGS) entry which is preliminary data.</text>
</comment>
<dbReference type="InterPro" id="IPR004045">
    <property type="entry name" value="Glutathione_S-Trfase_N"/>
</dbReference>
<dbReference type="PROSITE" id="PS50404">
    <property type="entry name" value="GST_NTER"/>
    <property type="match status" value="1"/>
</dbReference>
<evidence type="ECO:0000259" key="6">
    <source>
        <dbReference type="PROSITE" id="PS50405"/>
    </source>
</evidence>
<dbReference type="PANTHER" id="PTHR11260:SF773">
    <property type="entry name" value="GLUTATHIONE S-TRANSFERASE U26"/>
    <property type="match status" value="1"/>
</dbReference>
<sequence length="182" mass="21177">MAADDQVILLDFWASMFGMRVRIALAEKEIKYESREEDLLGNKSDLLLKMNPVYKKIPVLIHNGKPVCESLIIVQYIDEVWKDRSPLMPSCPYERAQARFWADLIDKKLGDKPYFQGEAFGFVDISLITFSSWFQTFETFGNFSMEVKFPKIIAWTKRCMERESVAKSLPDPKKILEFFRGA</sequence>
<gene>
    <name evidence="7" type="ORF">I3842_Q022200</name>
</gene>
<evidence type="ECO:0000313" key="7">
    <source>
        <dbReference type="EMBL" id="KAG6621507.1"/>
    </source>
</evidence>
<evidence type="ECO:0000256" key="4">
    <source>
        <dbReference type="RuleBase" id="RU003494"/>
    </source>
</evidence>
<dbReference type="EMBL" id="MU228862">
    <property type="protein sequence ID" value="KAG6621507.1"/>
    <property type="molecule type" value="Genomic_DNA"/>
</dbReference>
<dbReference type="CDD" id="cd03058">
    <property type="entry name" value="GST_N_Tau"/>
    <property type="match status" value="1"/>
</dbReference>
<evidence type="ECO:0000313" key="8">
    <source>
        <dbReference type="Proteomes" id="UP000811246"/>
    </source>
</evidence>
<name>A0A921ZYY0_CARIL</name>
<dbReference type="InterPro" id="IPR010987">
    <property type="entry name" value="Glutathione-S-Trfase_C-like"/>
</dbReference>
<dbReference type="InterPro" id="IPR004046">
    <property type="entry name" value="GST_C"/>
</dbReference>
<keyword evidence="2" id="KW-0808">Transferase</keyword>
<dbReference type="FunFam" id="3.40.30.10:FF:000014">
    <property type="entry name" value="Tau class glutathione S-transferase"/>
    <property type="match status" value="1"/>
</dbReference>
<dbReference type="PROSITE" id="PS50405">
    <property type="entry name" value="GST_CTER"/>
    <property type="match status" value="1"/>
</dbReference>
<dbReference type="AlphaFoldDB" id="A0A921ZYY0"/>
<dbReference type="GO" id="GO:0005737">
    <property type="term" value="C:cytoplasm"/>
    <property type="evidence" value="ECO:0007669"/>
    <property type="project" value="TreeGrafter"/>
</dbReference>
<dbReference type="CDD" id="cd03185">
    <property type="entry name" value="GST_C_Tau"/>
    <property type="match status" value="1"/>
</dbReference>
<dbReference type="GO" id="GO:0006749">
    <property type="term" value="P:glutathione metabolic process"/>
    <property type="evidence" value="ECO:0007669"/>
    <property type="project" value="InterPro"/>
</dbReference>
<dbReference type="Proteomes" id="UP000811246">
    <property type="component" value="Unassembled WGS sequence"/>
</dbReference>
<dbReference type="Pfam" id="PF00043">
    <property type="entry name" value="GST_C"/>
    <property type="match status" value="1"/>
</dbReference>
<reference evidence="7" key="1">
    <citation type="submission" date="2021-01" db="EMBL/GenBank/DDBJ databases">
        <authorList>
            <person name="Lovell J.T."/>
            <person name="Bentley N."/>
            <person name="Bhattarai G."/>
            <person name="Jenkins J.W."/>
            <person name="Sreedasyam A."/>
            <person name="Alarcon Y."/>
            <person name="Bock C."/>
            <person name="Boston L."/>
            <person name="Carlson J."/>
            <person name="Cervantes K."/>
            <person name="Clermont K."/>
            <person name="Krom N."/>
            <person name="Kubenka K."/>
            <person name="Mamidi S."/>
            <person name="Mattison C."/>
            <person name="Monteros M."/>
            <person name="Pisani C."/>
            <person name="Plott C."/>
            <person name="Rajasekar S."/>
            <person name="Rhein H.S."/>
            <person name="Rohla C."/>
            <person name="Song M."/>
            <person name="Hilaire R.S."/>
            <person name="Shu S."/>
            <person name="Wells L."/>
            <person name="Wang X."/>
            <person name="Webber J."/>
            <person name="Heerema R.J."/>
            <person name="Klein P."/>
            <person name="Conner P."/>
            <person name="Grauke L."/>
            <person name="Grimwood J."/>
            <person name="Schmutz J."/>
            <person name="Randall J.J."/>
        </authorList>
    </citation>
    <scope>NUCLEOTIDE SEQUENCE</scope>
    <source>
        <tissue evidence="7">Leaf</tissue>
    </source>
</reference>
<dbReference type="InterPro" id="IPR040079">
    <property type="entry name" value="Glutathione_S-Trfase"/>
</dbReference>
<accession>A0A921ZYY0</accession>
<dbReference type="GO" id="GO:0004364">
    <property type="term" value="F:glutathione transferase activity"/>
    <property type="evidence" value="ECO:0007669"/>
    <property type="project" value="UniProtKB-EC"/>
</dbReference>
<dbReference type="InterPro" id="IPR045074">
    <property type="entry name" value="GST_C_Tau"/>
</dbReference>
<dbReference type="SFLD" id="SFLDG00358">
    <property type="entry name" value="Main_(cytGST)"/>
    <property type="match status" value="1"/>
</dbReference>
<evidence type="ECO:0000256" key="3">
    <source>
        <dbReference type="ARBA" id="ARBA00047960"/>
    </source>
</evidence>
<dbReference type="PANTHER" id="PTHR11260">
    <property type="entry name" value="GLUTATHIONE S-TRANSFERASE, GST, SUPERFAMILY, GST DOMAIN CONTAINING"/>
    <property type="match status" value="1"/>
</dbReference>
<feature type="domain" description="GST N-terminal" evidence="5">
    <location>
        <begin position="5"/>
        <end position="85"/>
    </location>
</feature>
<dbReference type="InterPro" id="IPR045073">
    <property type="entry name" value="Omega/Tau-like"/>
</dbReference>
<dbReference type="Pfam" id="PF02798">
    <property type="entry name" value="GST_N"/>
    <property type="match status" value="1"/>
</dbReference>
<dbReference type="EC" id="2.5.1.18" evidence="1"/>
<comment type="catalytic activity">
    <reaction evidence="3">
        <text>RX + glutathione = an S-substituted glutathione + a halide anion + H(+)</text>
        <dbReference type="Rhea" id="RHEA:16437"/>
        <dbReference type="ChEBI" id="CHEBI:15378"/>
        <dbReference type="ChEBI" id="CHEBI:16042"/>
        <dbReference type="ChEBI" id="CHEBI:17792"/>
        <dbReference type="ChEBI" id="CHEBI:57925"/>
        <dbReference type="ChEBI" id="CHEBI:90779"/>
        <dbReference type="EC" id="2.5.1.18"/>
    </reaction>
</comment>
<dbReference type="SFLD" id="SFLDS00019">
    <property type="entry name" value="Glutathione_Transferase_(cytos"/>
    <property type="match status" value="1"/>
</dbReference>